<evidence type="ECO:0000256" key="1">
    <source>
        <dbReference type="ARBA" id="ARBA00022603"/>
    </source>
</evidence>
<keyword evidence="2 4" id="KW-0808">Transferase</keyword>
<evidence type="ECO:0000313" key="5">
    <source>
        <dbReference type="Proteomes" id="UP000309061"/>
    </source>
</evidence>
<sequence length="256" mass="29210">MIDWNSALYLKFERERTRAARDLLSRIPSFEPETVYDLGCGPGNSTELLAAAFPRAEIIGVDYCEEMLEVARRKTPGALFLNQNIEDWRPDRKVGLIFSNAALHFVADHERLMPRLMSYLTEGGRLAVQMPHNIHEVSHALMRMVAAEGPWADRLIPIAKSRPVIGTIEDYYRLLAPASACFESWQTTYVHPLDGARGIVEWFEGSGLRPFLEPLSPWERESFLVRYEKELAAAYLAQPDGKLLLRYPRLFFVAGR</sequence>
<evidence type="ECO:0000256" key="2">
    <source>
        <dbReference type="ARBA" id="ARBA00022679"/>
    </source>
</evidence>
<organism evidence="4 5">
    <name type="scientific">Methylocystis heyeri</name>
    <dbReference type="NCBI Taxonomy" id="391905"/>
    <lineage>
        <taxon>Bacteria</taxon>
        <taxon>Pseudomonadati</taxon>
        <taxon>Pseudomonadota</taxon>
        <taxon>Alphaproteobacteria</taxon>
        <taxon>Hyphomicrobiales</taxon>
        <taxon>Methylocystaceae</taxon>
        <taxon>Methylocystis</taxon>
    </lineage>
</organism>
<dbReference type="PANTHER" id="PTHR43861">
    <property type="entry name" value="TRANS-ACONITATE 2-METHYLTRANSFERASE-RELATED"/>
    <property type="match status" value="1"/>
</dbReference>
<evidence type="ECO:0000313" key="4">
    <source>
        <dbReference type="EMBL" id="QGM46639.1"/>
    </source>
</evidence>
<keyword evidence="1 4" id="KW-0489">Methyltransferase</keyword>
<dbReference type="OrthoDB" id="9795085at2"/>
<evidence type="ECO:0000259" key="3">
    <source>
        <dbReference type="Pfam" id="PF13649"/>
    </source>
</evidence>
<dbReference type="AlphaFoldDB" id="A0A6B8KG94"/>
<feature type="domain" description="Methyltransferase" evidence="3">
    <location>
        <begin position="35"/>
        <end position="124"/>
    </location>
</feature>
<dbReference type="CDD" id="cd02440">
    <property type="entry name" value="AdoMet_MTases"/>
    <property type="match status" value="1"/>
</dbReference>
<name>A0A6B8KG94_9HYPH</name>
<dbReference type="KEGG" id="mhey:H2LOC_013575"/>
<dbReference type="InterPro" id="IPR041698">
    <property type="entry name" value="Methyltransf_25"/>
</dbReference>
<dbReference type="InterPro" id="IPR023149">
    <property type="entry name" value="Trans_acon_MeTrfase_C"/>
</dbReference>
<dbReference type="InterPro" id="IPR029063">
    <property type="entry name" value="SAM-dependent_MTases_sf"/>
</dbReference>
<keyword evidence="5" id="KW-1185">Reference proteome</keyword>
<dbReference type="Pfam" id="PF13649">
    <property type="entry name" value="Methyltransf_25"/>
    <property type="match status" value="1"/>
</dbReference>
<dbReference type="Proteomes" id="UP000309061">
    <property type="component" value="Chromosome"/>
</dbReference>
<protein>
    <submittedName>
        <fullName evidence="4">Trans-aconitate 2-methyltransferase</fullName>
        <ecNumber evidence="4">2.1.1.144</ecNumber>
    </submittedName>
</protein>
<dbReference type="EC" id="2.1.1.144" evidence="4"/>
<dbReference type="Gene3D" id="3.40.50.150">
    <property type="entry name" value="Vaccinia Virus protein VP39"/>
    <property type="match status" value="1"/>
</dbReference>
<dbReference type="PANTHER" id="PTHR43861:SF1">
    <property type="entry name" value="TRANS-ACONITATE 2-METHYLTRANSFERASE"/>
    <property type="match status" value="1"/>
</dbReference>
<dbReference type="EMBL" id="CP046052">
    <property type="protein sequence ID" value="QGM46639.1"/>
    <property type="molecule type" value="Genomic_DNA"/>
</dbReference>
<dbReference type="RefSeq" id="WP_136496864.1">
    <property type="nucleotide sequence ID" value="NZ_CP046052.1"/>
</dbReference>
<dbReference type="GO" id="GO:0032259">
    <property type="term" value="P:methylation"/>
    <property type="evidence" value="ECO:0007669"/>
    <property type="project" value="UniProtKB-KW"/>
</dbReference>
<dbReference type="SUPFAM" id="SSF53335">
    <property type="entry name" value="S-adenosyl-L-methionine-dependent methyltransferases"/>
    <property type="match status" value="1"/>
</dbReference>
<reference evidence="4 5" key="1">
    <citation type="submission" date="2019-11" db="EMBL/GenBank/DDBJ databases">
        <title>The genome sequence of Methylocystis heyeri.</title>
        <authorList>
            <person name="Oshkin I.Y."/>
            <person name="Miroshnikov K."/>
            <person name="Dedysh S.N."/>
        </authorList>
    </citation>
    <scope>NUCLEOTIDE SEQUENCE [LARGE SCALE GENOMIC DNA]</scope>
    <source>
        <strain evidence="4 5">H2</strain>
    </source>
</reference>
<dbReference type="Gene3D" id="1.10.150.290">
    <property type="entry name" value="S-adenosyl-L-methionine-dependent methyltransferases"/>
    <property type="match status" value="1"/>
</dbReference>
<accession>A0A6B8KG94</accession>
<dbReference type="GO" id="GO:0030798">
    <property type="term" value="F:trans-aconitate 2-methyltransferase activity"/>
    <property type="evidence" value="ECO:0007669"/>
    <property type="project" value="UniProtKB-EC"/>
</dbReference>
<dbReference type="NCBIfam" id="NF002463">
    <property type="entry name" value="PRK01683.1"/>
    <property type="match status" value="1"/>
</dbReference>
<proteinExistence type="predicted"/>
<gene>
    <name evidence="4" type="ORF">H2LOC_013575</name>
</gene>